<feature type="domain" description="DEAD-box RNA helicase Q" evidence="7">
    <location>
        <begin position="25"/>
        <end position="53"/>
    </location>
</feature>
<dbReference type="InterPro" id="IPR044742">
    <property type="entry name" value="DEAD/DEAH_RhlB"/>
</dbReference>
<evidence type="ECO:0000256" key="3">
    <source>
        <dbReference type="ARBA" id="ARBA00022806"/>
    </source>
</evidence>
<evidence type="ECO:0000256" key="1">
    <source>
        <dbReference type="ARBA" id="ARBA00022741"/>
    </source>
</evidence>
<keyword evidence="2" id="KW-0378">Hydrolase</keyword>
<dbReference type="SMART" id="SM00487">
    <property type="entry name" value="DEXDc"/>
    <property type="match status" value="1"/>
</dbReference>
<dbReference type="InterPro" id="IPR027417">
    <property type="entry name" value="P-loop_NTPase"/>
</dbReference>
<organism evidence="8">
    <name type="scientific">viral metagenome</name>
    <dbReference type="NCBI Taxonomy" id="1070528"/>
    <lineage>
        <taxon>unclassified sequences</taxon>
        <taxon>metagenomes</taxon>
        <taxon>organismal metagenomes</taxon>
    </lineage>
</organism>
<dbReference type="AlphaFoldDB" id="A0A6C0L0W0"/>
<dbReference type="GO" id="GO:0005829">
    <property type="term" value="C:cytosol"/>
    <property type="evidence" value="ECO:0007669"/>
    <property type="project" value="TreeGrafter"/>
</dbReference>
<dbReference type="PANTHER" id="PTHR47959:SF1">
    <property type="entry name" value="ATP-DEPENDENT RNA HELICASE DBPA"/>
    <property type="match status" value="1"/>
</dbReference>
<dbReference type="CDD" id="cd00268">
    <property type="entry name" value="DEADc"/>
    <property type="match status" value="1"/>
</dbReference>
<reference evidence="8" key="1">
    <citation type="journal article" date="2020" name="Nature">
        <title>Giant virus diversity and host interactions through global metagenomics.</title>
        <authorList>
            <person name="Schulz F."/>
            <person name="Roux S."/>
            <person name="Paez-Espino D."/>
            <person name="Jungbluth S."/>
            <person name="Walsh D.A."/>
            <person name="Denef V.J."/>
            <person name="McMahon K.D."/>
            <person name="Konstantinidis K.T."/>
            <person name="Eloe-Fadrosh E.A."/>
            <person name="Kyrpides N.C."/>
            <person name="Woyke T."/>
        </authorList>
    </citation>
    <scope>NUCLEOTIDE SEQUENCE</scope>
    <source>
        <strain evidence="8">GVMAG-S-ERX555907-63</strain>
    </source>
</reference>
<accession>A0A6C0L0W0</accession>
<name>A0A6C0L0W0_9ZZZZ</name>
<dbReference type="PROSITE" id="PS51195">
    <property type="entry name" value="Q_MOTIF"/>
    <property type="match status" value="1"/>
</dbReference>
<dbReference type="InterPro" id="IPR001650">
    <property type="entry name" value="Helicase_C-like"/>
</dbReference>
<dbReference type="GO" id="GO:0003724">
    <property type="term" value="F:RNA helicase activity"/>
    <property type="evidence" value="ECO:0007669"/>
    <property type="project" value="InterPro"/>
</dbReference>
<dbReference type="InterPro" id="IPR000629">
    <property type="entry name" value="RNA-helicase_DEAD-box_CS"/>
</dbReference>
<dbReference type="CDD" id="cd18787">
    <property type="entry name" value="SF2_C_DEAD"/>
    <property type="match status" value="1"/>
</dbReference>
<evidence type="ECO:0000259" key="7">
    <source>
        <dbReference type="PROSITE" id="PS51195"/>
    </source>
</evidence>
<sequence length="401" mass="45825">MSILLEDFENKSESEMDIQNENSTEKFEHMGLKKTVLRGIFAYGYEEPSQIQKIAIPVFLSGKDIIAQAQSGTGKTATFSISILQLIDESIRGVQAIIMSPTRELSEQIFTVIRGLAFYTNIRFALLLGGQSRFEQINEIRDGAQCIICTPGRFNDFLHNSCVDVSKVKHIVIDEADELLTNAFINQVKNIVEVVPNQAQICLFSATLPKYCYTIAENFLVDPVKICVKKEQLTLEGIKQYYIVTHDDKQKYDAITDLYESMIINQLIIYCNTKQRVIYLADNLRRDGHTCTCIHSDLTTSERMNVMHQFRNGDSRVLISTDLLSRGIDVQQVSLVINYDIPRNIESYIHRIGRSGRFGRKGIALNFILQSDRETMRKLEQFYCTQIEELPANVDSIFNQR</sequence>
<dbReference type="Pfam" id="PF00271">
    <property type="entry name" value="Helicase_C"/>
    <property type="match status" value="1"/>
</dbReference>
<dbReference type="InterPro" id="IPR011545">
    <property type="entry name" value="DEAD/DEAH_box_helicase_dom"/>
</dbReference>
<keyword evidence="3" id="KW-0347">Helicase</keyword>
<dbReference type="PANTHER" id="PTHR47959">
    <property type="entry name" value="ATP-DEPENDENT RNA HELICASE RHLE-RELATED"/>
    <property type="match status" value="1"/>
</dbReference>
<dbReference type="GO" id="GO:0005524">
    <property type="term" value="F:ATP binding"/>
    <property type="evidence" value="ECO:0007669"/>
    <property type="project" value="UniProtKB-KW"/>
</dbReference>
<evidence type="ECO:0000313" key="8">
    <source>
        <dbReference type="EMBL" id="QHU23056.1"/>
    </source>
</evidence>
<dbReference type="PROSITE" id="PS51194">
    <property type="entry name" value="HELICASE_CTER"/>
    <property type="match status" value="1"/>
</dbReference>
<dbReference type="InterPro" id="IPR050079">
    <property type="entry name" value="DEAD_box_RNA_helicase"/>
</dbReference>
<dbReference type="InterPro" id="IPR014014">
    <property type="entry name" value="RNA_helicase_DEAD_Q_motif"/>
</dbReference>
<dbReference type="PROSITE" id="PS51192">
    <property type="entry name" value="HELICASE_ATP_BIND_1"/>
    <property type="match status" value="1"/>
</dbReference>
<evidence type="ECO:0000259" key="6">
    <source>
        <dbReference type="PROSITE" id="PS51194"/>
    </source>
</evidence>
<evidence type="ECO:0000259" key="5">
    <source>
        <dbReference type="PROSITE" id="PS51192"/>
    </source>
</evidence>
<dbReference type="GO" id="GO:0016787">
    <property type="term" value="F:hydrolase activity"/>
    <property type="evidence" value="ECO:0007669"/>
    <property type="project" value="UniProtKB-KW"/>
</dbReference>
<dbReference type="SMART" id="SM00490">
    <property type="entry name" value="HELICc"/>
    <property type="match status" value="1"/>
</dbReference>
<proteinExistence type="predicted"/>
<protein>
    <recommendedName>
        <fullName evidence="9">Helicase</fullName>
    </recommendedName>
</protein>
<dbReference type="GO" id="GO:0003676">
    <property type="term" value="F:nucleic acid binding"/>
    <property type="evidence" value="ECO:0007669"/>
    <property type="project" value="InterPro"/>
</dbReference>
<dbReference type="Pfam" id="PF00270">
    <property type="entry name" value="DEAD"/>
    <property type="match status" value="1"/>
</dbReference>
<evidence type="ECO:0000256" key="2">
    <source>
        <dbReference type="ARBA" id="ARBA00022801"/>
    </source>
</evidence>
<feature type="domain" description="Helicase C-terminal" evidence="6">
    <location>
        <begin position="254"/>
        <end position="398"/>
    </location>
</feature>
<evidence type="ECO:0008006" key="9">
    <source>
        <dbReference type="Google" id="ProtNLM"/>
    </source>
</evidence>
<dbReference type="Gene3D" id="3.40.50.300">
    <property type="entry name" value="P-loop containing nucleotide triphosphate hydrolases"/>
    <property type="match status" value="2"/>
</dbReference>
<dbReference type="PROSITE" id="PS00039">
    <property type="entry name" value="DEAD_ATP_HELICASE"/>
    <property type="match status" value="1"/>
</dbReference>
<keyword evidence="1" id="KW-0547">Nucleotide-binding</keyword>
<feature type="domain" description="Helicase ATP-binding" evidence="5">
    <location>
        <begin position="56"/>
        <end position="226"/>
    </location>
</feature>
<keyword evidence="4" id="KW-0067">ATP-binding</keyword>
<dbReference type="InterPro" id="IPR014001">
    <property type="entry name" value="Helicase_ATP-bd"/>
</dbReference>
<dbReference type="EMBL" id="MN741022">
    <property type="protein sequence ID" value="QHU23056.1"/>
    <property type="molecule type" value="Genomic_DNA"/>
</dbReference>
<evidence type="ECO:0000256" key="4">
    <source>
        <dbReference type="ARBA" id="ARBA00022840"/>
    </source>
</evidence>
<dbReference type="SUPFAM" id="SSF52540">
    <property type="entry name" value="P-loop containing nucleoside triphosphate hydrolases"/>
    <property type="match status" value="1"/>
</dbReference>